<dbReference type="AlphaFoldDB" id="A0A0F9K8I8"/>
<evidence type="ECO:0000313" key="1">
    <source>
        <dbReference type="EMBL" id="KKM07508.1"/>
    </source>
</evidence>
<sequence length="58" mass="7160">MADWFRPQHIIWQRHMAFKKMGMKESYLILFNGWLTMEGVLTKETHFNEHFLTNEFLE</sequence>
<gene>
    <name evidence="1" type="ORF">LCGC14_1733230</name>
</gene>
<dbReference type="EMBL" id="LAZR01015756">
    <property type="protein sequence ID" value="KKM07508.1"/>
    <property type="molecule type" value="Genomic_DNA"/>
</dbReference>
<proteinExistence type="predicted"/>
<accession>A0A0F9K8I8</accession>
<comment type="caution">
    <text evidence="1">The sequence shown here is derived from an EMBL/GenBank/DDBJ whole genome shotgun (WGS) entry which is preliminary data.</text>
</comment>
<name>A0A0F9K8I8_9ZZZZ</name>
<organism evidence="1">
    <name type="scientific">marine sediment metagenome</name>
    <dbReference type="NCBI Taxonomy" id="412755"/>
    <lineage>
        <taxon>unclassified sequences</taxon>
        <taxon>metagenomes</taxon>
        <taxon>ecological metagenomes</taxon>
    </lineage>
</organism>
<reference evidence="1" key="1">
    <citation type="journal article" date="2015" name="Nature">
        <title>Complex archaea that bridge the gap between prokaryotes and eukaryotes.</title>
        <authorList>
            <person name="Spang A."/>
            <person name="Saw J.H."/>
            <person name="Jorgensen S.L."/>
            <person name="Zaremba-Niedzwiedzka K."/>
            <person name="Martijn J."/>
            <person name="Lind A.E."/>
            <person name="van Eijk R."/>
            <person name="Schleper C."/>
            <person name="Guy L."/>
            <person name="Ettema T.J."/>
        </authorList>
    </citation>
    <scope>NUCLEOTIDE SEQUENCE</scope>
</reference>
<protein>
    <submittedName>
        <fullName evidence="1">Uncharacterized protein</fullName>
    </submittedName>
</protein>